<dbReference type="Proteomes" id="UP001597394">
    <property type="component" value="Unassembled WGS sequence"/>
</dbReference>
<dbReference type="InterPro" id="IPR026341">
    <property type="entry name" value="T9SS_type_B"/>
</dbReference>
<dbReference type="EMBL" id="JBHULG010000001">
    <property type="protein sequence ID" value="MFD2544673.1"/>
    <property type="molecule type" value="Genomic_DNA"/>
</dbReference>
<dbReference type="RefSeq" id="WP_255927908.1">
    <property type="nucleotide sequence ID" value="NZ_JANFQP010000001.1"/>
</dbReference>
<accession>A0ABW5K714</accession>
<dbReference type="Pfam" id="PF13585">
    <property type="entry name" value="CHU_C"/>
    <property type="match status" value="1"/>
</dbReference>
<gene>
    <name evidence="1" type="ORF">ACFSO8_04280</name>
</gene>
<organism evidence="1 2">
    <name type="scientific">Kaistella montana</name>
    <dbReference type="NCBI Taxonomy" id="1849733"/>
    <lineage>
        <taxon>Bacteria</taxon>
        <taxon>Pseudomonadati</taxon>
        <taxon>Bacteroidota</taxon>
        <taxon>Flavobacteriia</taxon>
        <taxon>Flavobacteriales</taxon>
        <taxon>Weeksellaceae</taxon>
        <taxon>Chryseobacterium group</taxon>
        <taxon>Kaistella</taxon>
    </lineage>
</organism>
<evidence type="ECO:0000313" key="2">
    <source>
        <dbReference type="Proteomes" id="UP001597394"/>
    </source>
</evidence>
<protein>
    <submittedName>
        <fullName evidence="1">Gliding motility-associated C-terminal domain-containing protein</fullName>
    </submittedName>
</protein>
<evidence type="ECO:0000313" key="1">
    <source>
        <dbReference type="EMBL" id="MFD2544673.1"/>
    </source>
</evidence>
<dbReference type="NCBIfam" id="TIGR04131">
    <property type="entry name" value="Bac_Flav_CTERM"/>
    <property type="match status" value="1"/>
</dbReference>
<reference evidence="2" key="1">
    <citation type="journal article" date="2019" name="Int. J. Syst. Evol. Microbiol.">
        <title>The Global Catalogue of Microorganisms (GCM) 10K type strain sequencing project: providing services to taxonomists for standard genome sequencing and annotation.</title>
        <authorList>
            <consortium name="The Broad Institute Genomics Platform"/>
            <consortium name="The Broad Institute Genome Sequencing Center for Infectious Disease"/>
            <person name="Wu L."/>
            <person name="Ma J."/>
        </authorList>
    </citation>
    <scope>NUCLEOTIDE SEQUENCE [LARGE SCALE GENOMIC DNA]</scope>
    <source>
        <strain evidence="2">KCTC 52204</strain>
    </source>
</reference>
<keyword evidence="2" id="KW-1185">Reference proteome</keyword>
<proteinExistence type="predicted"/>
<sequence length="1188" mass="132624">MRRIYMILFVLLLINGFAQSVNLYNPYTNVNYPDKQYFCTDEKFKLKVDAVATSTGDYAITKDLPSNYPFSAGSTPINFDAAGSNKFSEAFPIGFFFSFYGKTYTKVVMGSNGRLVFTNDPTLDFLKDPNIYTDRTFSGISGYNGYSVLPSTDYNKVYKSPSKQELNLAQIFFGYTDLVPKSQNSSVNHSYKNLSIGGVQALMVSFQNQIRTNGTGLNSSTSYYSNIILFADGRIVIYVNNKTEYSYNAILGIQNENATKFKVPQHSNNAFNYNNGSWNSEGVVWVFKPNQNLTPQFKWYKNATPLSETSSTLSNFVPNDGDILKVEVTYFDEFQHQVGDPETKTVTFNQLKKAQITDPDYSSGCGNPAKISVINPDPNLTYEWHSTTDPTFLQTGTSITVGNGSYFVRVKNSTTNCTEDSDMKSVSISSVLPPFLSANKTIYRCDQLNLPSKTFNLASETDYPTGPDYTYYFTESGSTTPITTINLNSGQTKNLTLHATTNSGITPSCNLTSIFSISYLSFPENGKVLTSNKLCDNITSYTTTDFKNTFYPGSVYDVTFSTDGTTFNTNPVNPKTNNSIFVKLSAANFNCESRVKLNFDFFPSVIANQPSPNDPNLQQCASSQTYNLHALFDNLVNNGDVTISYHFNLEDAKKGDNPILNASAYRSGMGETTLYIRVVDNSTNCVADAFPIITLYVYNTPKFKNPLGINLKKCAGEKFNLSQNITDLLESVDSKINYVFEYLAENGTLLTKDQYENYDPTVFGFKPKITLKYNSTCSGTVIFNLSYYPKPTSILSQLVICEELNYSLADFQNAVINNSNQYTFTDEFGNPLSITFDVSILPKTVKFFIKDKTTGCVSDLQTVTFVKGSNTPLLKFETDFLVCDTDFDGKISFDLNSKKADFNTNSNAIFEYFKDENFTQPIAVNYTNEIAFSQTVYARISIPGFCLSTGKINLKVNTPTLSSTLQSKYYICYGETLTIDAGTENPFRTWSTGETSQTVSITKVGNYSVELTNSLGCTYTHNFTVSDENQPKIDLINQTNNSIEVIASGGAAPYRYYFNGVGQPTATLMNPTASSYTVQVESATGCLGEPKTIYFIKIHNAFTPNGDGINDTWTIENLDKMESFTIQIVDRYGNKVFESQNNKKFVWDGKSNGRALPTGTYWYNVVWFDTLTQKSEQRQGWVLLKNRN</sequence>
<name>A0ABW5K714_9FLAO</name>
<comment type="caution">
    <text evidence="1">The sequence shown here is derived from an EMBL/GenBank/DDBJ whole genome shotgun (WGS) entry which is preliminary data.</text>
</comment>